<organism evidence="1 2">
    <name type="scientific">Paenibacillus mesotrionivorans</name>
    <dbReference type="NCBI Taxonomy" id="3160968"/>
    <lineage>
        <taxon>Bacteria</taxon>
        <taxon>Bacillati</taxon>
        <taxon>Bacillota</taxon>
        <taxon>Bacilli</taxon>
        <taxon>Bacillales</taxon>
        <taxon>Paenibacillaceae</taxon>
        <taxon>Paenibacillus</taxon>
    </lineage>
</organism>
<dbReference type="EMBL" id="JBJURJ010000003">
    <property type="protein sequence ID" value="MFM9327949.1"/>
    <property type="molecule type" value="Genomic_DNA"/>
</dbReference>
<keyword evidence="2" id="KW-1185">Reference proteome</keyword>
<comment type="caution">
    <text evidence="1">The sequence shown here is derived from an EMBL/GenBank/DDBJ whole genome shotgun (WGS) entry which is preliminary data.</text>
</comment>
<protein>
    <submittedName>
        <fullName evidence="1">Uncharacterized protein</fullName>
    </submittedName>
</protein>
<evidence type="ECO:0000313" key="2">
    <source>
        <dbReference type="Proteomes" id="UP001631969"/>
    </source>
</evidence>
<reference evidence="1" key="1">
    <citation type="submission" date="2024-12" db="EMBL/GenBank/DDBJ databases">
        <authorList>
            <person name="Wu N."/>
        </authorList>
    </citation>
    <scope>NUCLEOTIDE SEQUENCE</scope>
    <source>
        <strain evidence="1">P15</strain>
    </source>
</reference>
<proteinExistence type="predicted"/>
<dbReference type="Proteomes" id="UP001631969">
    <property type="component" value="Unassembled WGS sequence"/>
</dbReference>
<name>A0ACC7NT82_9BACL</name>
<evidence type="ECO:0000313" key="1">
    <source>
        <dbReference type="EMBL" id="MFM9327949.1"/>
    </source>
</evidence>
<accession>A0ACC7NT82</accession>
<sequence length="64" mass="7209">MKEKKLETSELDRIIREKKRVQFYLHMLLGLSAGCGVMIPTDAIYTLLEELSAQEASLIQKGGN</sequence>
<gene>
    <name evidence="1" type="ORF">ACI1P1_06475</name>
</gene>